<organism evidence="1 2">
    <name type="scientific">Oncorhynchus mykiss</name>
    <name type="common">Rainbow trout</name>
    <name type="synonym">Salmo gairdneri</name>
    <dbReference type="NCBI Taxonomy" id="8022"/>
    <lineage>
        <taxon>Eukaryota</taxon>
        <taxon>Metazoa</taxon>
        <taxon>Chordata</taxon>
        <taxon>Craniata</taxon>
        <taxon>Vertebrata</taxon>
        <taxon>Euteleostomi</taxon>
        <taxon>Actinopterygii</taxon>
        <taxon>Neopterygii</taxon>
        <taxon>Teleostei</taxon>
        <taxon>Protacanthopterygii</taxon>
        <taxon>Salmoniformes</taxon>
        <taxon>Salmonidae</taxon>
        <taxon>Salmoninae</taxon>
        <taxon>Oncorhynchus</taxon>
    </lineage>
</organism>
<dbReference type="GO" id="GO:0003676">
    <property type="term" value="F:nucleic acid binding"/>
    <property type="evidence" value="ECO:0007669"/>
    <property type="project" value="InterPro"/>
</dbReference>
<dbReference type="InterPro" id="IPR036397">
    <property type="entry name" value="RNaseH_sf"/>
</dbReference>
<reference evidence="1" key="2">
    <citation type="submission" date="2014-03" db="EMBL/GenBank/DDBJ databases">
        <authorList>
            <person name="Genoscope - CEA"/>
        </authorList>
    </citation>
    <scope>NUCLEOTIDE SEQUENCE</scope>
</reference>
<dbReference type="STRING" id="8022.A0A060WAI4"/>
<evidence type="ECO:0000313" key="2">
    <source>
        <dbReference type="Proteomes" id="UP000193380"/>
    </source>
</evidence>
<dbReference type="Proteomes" id="UP000193380">
    <property type="component" value="Unassembled WGS sequence"/>
</dbReference>
<evidence type="ECO:0008006" key="3">
    <source>
        <dbReference type="Google" id="ProtNLM"/>
    </source>
</evidence>
<dbReference type="EMBL" id="FR904466">
    <property type="protein sequence ID" value="CDQ64273.1"/>
    <property type="molecule type" value="Genomic_DNA"/>
</dbReference>
<sequence length="139" mass="16375">MKQKLNLFGQNYHRYVWRKKGEACKPKNTLPTVKHGGGSIMLWGCFAAGGTGVLHKKDGIMRRKLCRYSALRKYSAPLNFATFCHISGYKHEDIKLYFFWNDIYWIFQTFLTNQKLKNWACKMIQPLYFQGRKLSPEVQ</sequence>
<dbReference type="PaxDb" id="8022-A0A060WAI4"/>
<protein>
    <recommendedName>
        <fullName evidence="3">Transposase Tc1-like domain-containing protein</fullName>
    </recommendedName>
</protein>
<dbReference type="AlphaFoldDB" id="A0A060WAI4"/>
<proteinExistence type="predicted"/>
<accession>A0A060WAI4</accession>
<evidence type="ECO:0000313" key="1">
    <source>
        <dbReference type="EMBL" id="CDQ64273.1"/>
    </source>
</evidence>
<gene>
    <name evidence="1" type="ORF">GSONMT00070742001</name>
</gene>
<reference evidence="1" key="1">
    <citation type="journal article" date="2014" name="Nat. Commun.">
        <title>The rainbow trout genome provides novel insights into evolution after whole-genome duplication in vertebrates.</title>
        <authorList>
            <person name="Berthelot C."/>
            <person name="Brunet F."/>
            <person name="Chalopin D."/>
            <person name="Juanchich A."/>
            <person name="Bernard M."/>
            <person name="Noel B."/>
            <person name="Bento P."/>
            <person name="Da Silva C."/>
            <person name="Labadie K."/>
            <person name="Alberti A."/>
            <person name="Aury J.M."/>
            <person name="Louis A."/>
            <person name="Dehais P."/>
            <person name="Bardou P."/>
            <person name="Montfort J."/>
            <person name="Klopp C."/>
            <person name="Cabau C."/>
            <person name="Gaspin C."/>
            <person name="Thorgaard G.H."/>
            <person name="Boussaha M."/>
            <person name="Quillet E."/>
            <person name="Guyomard R."/>
            <person name="Galiana D."/>
            <person name="Bobe J."/>
            <person name="Volff J.N."/>
            <person name="Genet C."/>
            <person name="Wincker P."/>
            <person name="Jaillon O."/>
            <person name="Roest Crollius H."/>
            <person name="Guiguen Y."/>
        </authorList>
    </citation>
    <scope>NUCLEOTIDE SEQUENCE [LARGE SCALE GENOMIC DNA]</scope>
</reference>
<dbReference type="Gene3D" id="3.30.420.10">
    <property type="entry name" value="Ribonuclease H-like superfamily/Ribonuclease H"/>
    <property type="match status" value="1"/>
</dbReference>
<name>A0A060WAI4_ONCMY</name>